<evidence type="ECO:0000313" key="2">
    <source>
        <dbReference type="Proteomes" id="UP001146120"/>
    </source>
</evidence>
<dbReference type="AlphaFoldDB" id="A0AAV2Z882"/>
<name>A0AAV2Z882_9STRA</name>
<dbReference type="Proteomes" id="UP001146120">
    <property type="component" value="Unassembled WGS sequence"/>
</dbReference>
<organism evidence="1 2">
    <name type="scientific">Lagenidium giganteum</name>
    <dbReference type="NCBI Taxonomy" id="4803"/>
    <lineage>
        <taxon>Eukaryota</taxon>
        <taxon>Sar</taxon>
        <taxon>Stramenopiles</taxon>
        <taxon>Oomycota</taxon>
        <taxon>Peronosporomycetes</taxon>
        <taxon>Pythiales</taxon>
        <taxon>Pythiaceae</taxon>
    </lineage>
</organism>
<reference evidence="1" key="1">
    <citation type="submission" date="2022-11" db="EMBL/GenBank/DDBJ databases">
        <authorList>
            <person name="Morgan W.R."/>
            <person name="Tartar A."/>
        </authorList>
    </citation>
    <scope>NUCLEOTIDE SEQUENCE</scope>
    <source>
        <strain evidence="1">ARSEF 373</strain>
    </source>
</reference>
<protein>
    <submittedName>
        <fullName evidence="1">Uncharacterized protein</fullName>
    </submittedName>
</protein>
<evidence type="ECO:0000313" key="1">
    <source>
        <dbReference type="EMBL" id="DBA01847.1"/>
    </source>
</evidence>
<sequence length="104" mass="11650">MESGTTFAEHLNHLKELVVQLQTIGEQVDEQRQVVLLLGSLTEEYSTVVRVLETTPNVDLATAIESLRGVAEEVEAKRSYQSALMVKRKTFKKNKSGRGIICFN</sequence>
<proteinExistence type="predicted"/>
<dbReference type="EMBL" id="DAKRPA010000040">
    <property type="protein sequence ID" value="DBA01847.1"/>
    <property type="molecule type" value="Genomic_DNA"/>
</dbReference>
<comment type="caution">
    <text evidence="1">The sequence shown here is derived from an EMBL/GenBank/DDBJ whole genome shotgun (WGS) entry which is preliminary data.</text>
</comment>
<dbReference type="Pfam" id="PF14223">
    <property type="entry name" value="Retrotran_gag_2"/>
    <property type="match status" value="1"/>
</dbReference>
<reference evidence="1" key="2">
    <citation type="journal article" date="2023" name="Microbiol Resour">
        <title>Decontamination and Annotation of the Draft Genome Sequence of the Oomycete Lagenidium giganteum ARSEF 373.</title>
        <authorList>
            <person name="Morgan W.R."/>
            <person name="Tartar A."/>
        </authorList>
    </citation>
    <scope>NUCLEOTIDE SEQUENCE</scope>
    <source>
        <strain evidence="1">ARSEF 373</strain>
    </source>
</reference>
<keyword evidence="2" id="KW-1185">Reference proteome</keyword>
<gene>
    <name evidence="1" type="ORF">N0F65_005995</name>
</gene>
<accession>A0AAV2Z882</accession>